<evidence type="ECO:0000256" key="6">
    <source>
        <dbReference type="ARBA" id="ARBA00022833"/>
    </source>
</evidence>
<feature type="binding site" evidence="7">
    <location>
        <position position="106"/>
    </location>
    <ligand>
        <name>Zn(2+)</name>
        <dbReference type="ChEBI" id="CHEBI:29105"/>
        <note>catalytic</note>
    </ligand>
</feature>
<proteinExistence type="inferred from homology"/>
<evidence type="ECO:0000256" key="4">
    <source>
        <dbReference type="ARBA" id="ARBA00022759"/>
    </source>
</evidence>
<keyword evidence="3 7" id="KW-0479">Metal-binding</keyword>
<evidence type="ECO:0000313" key="9">
    <source>
        <dbReference type="Proteomes" id="UP000178370"/>
    </source>
</evidence>
<dbReference type="GO" id="GO:0004222">
    <property type="term" value="F:metalloendopeptidase activity"/>
    <property type="evidence" value="ECO:0007669"/>
    <property type="project" value="InterPro"/>
</dbReference>
<evidence type="ECO:0000256" key="5">
    <source>
        <dbReference type="ARBA" id="ARBA00022801"/>
    </source>
</evidence>
<organism evidence="8 9">
    <name type="scientific">Candidatus Kaiserbacteria bacterium RIFCSPHIGHO2_01_FULL_54_36</name>
    <dbReference type="NCBI Taxonomy" id="1798482"/>
    <lineage>
        <taxon>Bacteria</taxon>
        <taxon>Candidatus Kaiseribacteriota</taxon>
    </lineage>
</organism>
<gene>
    <name evidence="7" type="primary">ybeY</name>
    <name evidence="8" type="ORF">A2763_00515</name>
</gene>
<keyword evidence="5 7" id="KW-0378">Hydrolase</keyword>
<dbReference type="Gene3D" id="3.40.390.30">
    <property type="entry name" value="Metalloproteases ('zincins'), catalytic domain"/>
    <property type="match status" value="1"/>
</dbReference>
<reference evidence="8 9" key="1">
    <citation type="journal article" date="2016" name="Nat. Commun.">
        <title>Thousands of microbial genomes shed light on interconnected biogeochemical processes in an aquifer system.</title>
        <authorList>
            <person name="Anantharaman K."/>
            <person name="Brown C.T."/>
            <person name="Hug L.A."/>
            <person name="Sharon I."/>
            <person name="Castelle C.J."/>
            <person name="Probst A.J."/>
            <person name="Thomas B.C."/>
            <person name="Singh A."/>
            <person name="Wilkins M.J."/>
            <person name="Karaoz U."/>
            <person name="Brodie E.L."/>
            <person name="Williams K.H."/>
            <person name="Hubbard S.S."/>
            <person name="Banfield J.F."/>
        </authorList>
    </citation>
    <scope>NUCLEOTIDE SEQUENCE [LARGE SCALE GENOMIC DNA]</scope>
</reference>
<name>A0A1F6CM25_9BACT</name>
<dbReference type="GO" id="GO:0005737">
    <property type="term" value="C:cytoplasm"/>
    <property type="evidence" value="ECO:0007669"/>
    <property type="project" value="UniProtKB-SubCell"/>
</dbReference>
<dbReference type="HAMAP" id="MF_00009">
    <property type="entry name" value="Endoribonucl_YbeY"/>
    <property type="match status" value="1"/>
</dbReference>
<accession>A0A1F6CM25</accession>
<comment type="cofactor">
    <cofactor evidence="7">
        <name>Zn(2+)</name>
        <dbReference type="ChEBI" id="CHEBI:29105"/>
    </cofactor>
    <text evidence="7">Binds 1 zinc ion.</text>
</comment>
<comment type="function">
    <text evidence="7">Single strand-specific metallo-endoribonuclease involved in late-stage 70S ribosome quality control and in maturation of the 3' terminus of the 16S rRNA.</text>
</comment>
<keyword evidence="2 7" id="KW-0540">Nuclease</keyword>
<dbReference type="Proteomes" id="UP000178370">
    <property type="component" value="Unassembled WGS sequence"/>
</dbReference>
<comment type="similarity">
    <text evidence="1 7">Belongs to the endoribonuclease YbeY family.</text>
</comment>
<dbReference type="GO" id="GO:0004521">
    <property type="term" value="F:RNA endonuclease activity"/>
    <property type="evidence" value="ECO:0007669"/>
    <property type="project" value="UniProtKB-UniRule"/>
</dbReference>
<evidence type="ECO:0000256" key="7">
    <source>
        <dbReference type="HAMAP-Rule" id="MF_00009"/>
    </source>
</evidence>
<dbReference type="STRING" id="1798482.A2763_00515"/>
<dbReference type="SUPFAM" id="SSF55486">
    <property type="entry name" value="Metalloproteases ('zincins'), catalytic domain"/>
    <property type="match status" value="1"/>
</dbReference>
<dbReference type="EC" id="3.1.-.-" evidence="7"/>
<feature type="binding site" evidence="7">
    <location>
        <position position="116"/>
    </location>
    <ligand>
        <name>Zn(2+)</name>
        <dbReference type="ChEBI" id="CHEBI:29105"/>
        <note>catalytic</note>
    </ligand>
</feature>
<dbReference type="AlphaFoldDB" id="A0A1F6CM25"/>
<keyword evidence="6 7" id="KW-0862">Zinc</keyword>
<comment type="caution">
    <text evidence="8">The sequence shown here is derived from an EMBL/GenBank/DDBJ whole genome shotgun (WGS) entry which is preliminary data.</text>
</comment>
<dbReference type="NCBIfam" id="TIGR00043">
    <property type="entry name" value="rRNA maturation RNase YbeY"/>
    <property type="match status" value="1"/>
</dbReference>
<keyword evidence="7" id="KW-0698">rRNA processing</keyword>
<dbReference type="GO" id="GO:0006364">
    <property type="term" value="P:rRNA processing"/>
    <property type="evidence" value="ECO:0007669"/>
    <property type="project" value="UniProtKB-UniRule"/>
</dbReference>
<dbReference type="InterPro" id="IPR023091">
    <property type="entry name" value="MetalPrtase_cat_dom_sf_prd"/>
</dbReference>
<evidence type="ECO:0000256" key="2">
    <source>
        <dbReference type="ARBA" id="ARBA00022722"/>
    </source>
</evidence>
<evidence type="ECO:0000313" key="8">
    <source>
        <dbReference type="EMBL" id="OGG50185.1"/>
    </source>
</evidence>
<keyword evidence="7" id="KW-0690">Ribosome biogenesis</keyword>
<dbReference type="EMBL" id="MFKV01000017">
    <property type="protein sequence ID" value="OGG50185.1"/>
    <property type="molecule type" value="Genomic_DNA"/>
</dbReference>
<dbReference type="InterPro" id="IPR002036">
    <property type="entry name" value="YbeY"/>
</dbReference>
<keyword evidence="7" id="KW-0963">Cytoplasm</keyword>
<sequence>MFAIKRTLRPGRSLAGQAGALMPRLPFEKMARAVLGGRFELSLVICGDSLAQRLNRARKKSYSPNVLSFPIAKNEGEIFLNVRKAAREARRYRVTLREHLAHLFVHGCFHLKGLRHGRIMEERERRVLRRFGISCNEFIQE</sequence>
<protein>
    <recommendedName>
        <fullName evidence="7">Endoribonuclease YbeY</fullName>
        <ecNumber evidence="7">3.1.-.-</ecNumber>
    </recommendedName>
</protein>
<feature type="binding site" evidence="7">
    <location>
        <position position="110"/>
    </location>
    <ligand>
        <name>Zn(2+)</name>
        <dbReference type="ChEBI" id="CHEBI:29105"/>
        <note>catalytic</note>
    </ligand>
</feature>
<dbReference type="GO" id="GO:0008270">
    <property type="term" value="F:zinc ion binding"/>
    <property type="evidence" value="ECO:0007669"/>
    <property type="project" value="UniProtKB-UniRule"/>
</dbReference>
<keyword evidence="4 7" id="KW-0255">Endonuclease</keyword>
<evidence type="ECO:0000256" key="3">
    <source>
        <dbReference type="ARBA" id="ARBA00022723"/>
    </source>
</evidence>
<dbReference type="Pfam" id="PF02130">
    <property type="entry name" value="YbeY"/>
    <property type="match status" value="1"/>
</dbReference>
<evidence type="ECO:0000256" key="1">
    <source>
        <dbReference type="ARBA" id="ARBA00010875"/>
    </source>
</evidence>
<comment type="subcellular location">
    <subcellularLocation>
        <location evidence="7">Cytoplasm</location>
    </subcellularLocation>
</comment>